<evidence type="ECO:0000259" key="2">
    <source>
        <dbReference type="PROSITE" id="PS51114"/>
    </source>
</evidence>
<evidence type="ECO:0000313" key="4">
    <source>
        <dbReference type="RefSeq" id="XP_024889051.1"/>
    </source>
</evidence>
<dbReference type="SUPFAM" id="SSF49785">
    <property type="entry name" value="Galactose-binding domain-like"/>
    <property type="match status" value="1"/>
</dbReference>
<sequence>MQTLEDANEPSVAQEDRMNAGQPVHASCMRDSIRSRASYRRPWTVYYLACAKKPYERNLMKNHSGAEYSDHWDIIWESGYGRMVEEPPAGMPELPQTKPLFKDRRICFTTSYFYCTKVQGIILTNEGIHSYILDTLSTTYRGIAKFYVMEIIYRNYI</sequence>
<dbReference type="GeneID" id="112465643"/>
<dbReference type="OrthoDB" id="1107553at2759"/>
<proteinExistence type="predicted"/>
<dbReference type="InterPro" id="IPR008979">
    <property type="entry name" value="Galactose-bd-like_sf"/>
</dbReference>
<protein>
    <submittedName>
        <fullName evidence="4">Uncharacterized protein LOC112465643</fullName>
    </submittedName>
</protein>
<feature type="domain" description="FBA" evidence="2">
    <location>
        <begin position="46"/>
        <end position="157"/>
    </location>
</feature>
<evidence type="ECO:0000313" key="3">
    <source>
        <dbReference type="Proteomes" id="UP000504618"/>
    </source>
</evidence>
<dbReference type="Gene3D" id="2.60.120.260">
    <property type="entry name" value="Galactose-binding domain-like"/>
    <property type="match status" value="1"/>
</dbReference>
<dbReference type="Pfam" id="PF04300">
    <property type="entry name" value="FBA"/>
    <property type="match status" value="1"/>
</dbReference>
<evidence type="ECO:0000256" key="1">
    <source>
        <dbReference type="SAM" id="MobiDB-lite"/>
    </source>
</evidence>
<reference evidence="4" key="1">
    <citation type="submission" date="2025-08" db="UniProtKB">
        <authorList>
            <consortium name="RefSeq"/>
        </authorList>
    </citation>
    <scope>IDENTIFICATION</scope>
    <source>
        <tissue evidence="4">Whole body</tissue>
    </source>
</reference>
<name>A0A6J1R7Y5_9HYME</name>
<dbReference type="AlphaFoldDB" id="A0A6J1R7Y5"/>
<accession>A0A6J1R7Y5</accession>
<organism evidence="3 4">
    <name type="scientific">Temnothorax curvispinosus</name>
    <dbReference type="NCBI Taxonomy" id="300111"/>
    <lineage>
        <taxon>Eukaryota</taxon>
        <taxon>Metazoa</taxon>
        <taxon>Ecdysozoa</taxon>
        <taxon>Arthropoda</taxon>
        <taxon>Hexapoda</taxon>
        <taxon>Insecta</taxon>
        <taxon>Pterygota</taxon>
        <taxon>Neoptera</taxon>
        <taxon>Endopterygota</taxon>
        <taxon>Hymenoptera</taxon>
        <taxon>Apocrita</taxon>
        <taxon>Aculeata</taxon>
        <taxon>Formicoidea</taxon>
        <taxon>Formicidae</taxon>
        <taxon>Myrmicinae</taxon>
        <taxon>Temnothorax</taxon>
    </lineage>
</organism>
<dbReference type="PROSITE" id="PS51114">
    <property type="entry name" value="FBA"/>
    <property type="match status" value="1"/>
</dbReference>
<dbReference type="InterPro" id="IPR007397">
    <property type="entry name" value="F-box-assoc_dom"/>
</dbReference>
<feature type="region of interest" description="Disordered" evidence="1">
    <location>
        <begin position="1"/>
        <end position="25"/>
    </location>
</feature>
<dbReference type="RefSeq" id="XP_024889051.1">
    <property type="nucleotide sequence ID" value="XM_025033283.1"/>
</dbReference>
<gene>
    <name evidence="4" type="primary">LOC112465643</name>
</gene>
<dbReference type="Proteomes" id="UP000504618">
    <property type="component" value="Unplaced"/>
</dbReference>
<keyword evidence="3" id="KW-1185">Reference proteome</keyword>